<gene>
    <name evidence="2" type="ORF">AVEN_62458_1</name>
</gene>
<dbReference type="AlphaFoldDB" id="A0A4Y2RPX1"/>
<reference evidence="2 3" key="1">
    <citation type="journal article" date="2019" name="Sci. Rep.">
        <title>Orb-weaving spider Araneus ventricosus genome elucidates the spidroin gene catalogue.</title>
        <authorList>
            <person name="Kono N."/>
            <person name="Nakamura H."/>
            <person name="Ohtoshi R."/>
            <person name="Moran D.A.P."/>
            <person name="Shinohara A."/>
            <person name="Yoshida Y."/>
            <person name="Fujiwara M."/>
            <person name="Mori M."/>
            <person name="Tomita M."/>
            <person name="Arakawa K."/>
        </authorList>
    </citation>
    <scope>NUCLEOTIDE SEQUENCE [LARGE SCALE GENOMIC DNA]</scope>
</reference>
<evidence type="ECO:0000259" key="1">
    <source>
        <dbReference type="Pfam" id="PF16087"/>
    </source>
</evidence>
<feature type="domain" description="DUF4817" evidence="1">
    <location>
        <begin position="5"/>
        <end position="59"/>
    </location>
</feature>
<evidence type="ECO:0000313" key="2">
    <source>
        <dbReference type="EMBL" id="GBN77299.1"/>
    </source>
</evidence>
<name>A0A4Y2RPX1_ARAVE</name>
<dbReference type="Pfam" id="PF16087">
    <property type="entry name" value="DUF4817"/>
    <property type="match status" value="1"/>
</dbReference>
<dbReference type="EMBL" id="BGPR01017790">
    <property type="protein sequence ID" value="GBN77299.1"/>
    <property type="molecule type" value="Genomic_DNA"/>
</dbReference>
<sequence length="136" mass="15401">MSRYSVSERIFIVRTYYSNNNSPIVTQRKFATEFKLKTTGPSVTTINRSIQKFERTGSVCDDMFGNVGRSLSVETPEKIESVPEHRSEKLHNKWESNGKVSDRSSCLICSCSNSSEIESAISGTTFGICEHYRRDD</sequence>
<evidence type="ECO:0000313" key="3">
    <source>
        <dbReference type="Proteomes" id="UP000499080"/>
    </source>
</evidence>
<dbReference type="InterPro" id="IPR032135">
    <property type="entry name" value="DUF4817"/>
</dbReference>
<protein>
    <recommendedName>
        <fullName evidence="1">DUF4817 domain-containing protein</fullName>
    </recommendedName>
</protein>
<accession>A0A4Y2RPX1</accession>
<organism evidence="2 3">
    <name type="scientific">Araneus ventricosus</name>
    <name type="common">Orbweaver spider</name>
    <name type="synonym">Epeira ventricosa</name>
    <dbReference type="NCBI Taxonomy" id="182803"/>
    <lineage>
        <taxon>Eukaryota</taxon>
        <taxon>Metazoa</taxon>
        <taxon>Ecdysozoa</taxon>
        <taxon>Arthropoda</taxon>
        <taxon>Chelicerata</taxon>
        <taxon>Arachnida</taxon>
        <taxon>Araneae</taxon>
        <taxon>Araneomorphae</taxon>
        <taxon>Entelegynae</taxon>
        <taxon>Araneoidea</taxon>
        <taxon>Araneidae</taxon>
        <taxon>Araneus</taxon>
    </lineage>
</organism>
<dbReference type="Proteomes" id="UP000499080">
    <property type="component" value="Unassembled WGS sequence"/>
</dbReference>
<keyword evidence="3" id="KW-1185">Reference proteome</keyword>
<comment type="caution">
    <text evidence="2">The sequence shown here is derived from an EMBL/GenBank/DDBJ whole genome shotgun (WGS) entry which is preliminary data.</text>
</comment>
<proteinExistence type="predicted"/>